<dbReference type="PRINTS" id="PR00036">
    <property type="entry name" value="HTHLACI"/>
</dbReference>
<dbReference type="SUPFAM" id="SSF47413">
    <property type="entry name" value="lambda repressor-like DNA-binding domains"/>
    <property type="match status" value="1"/>
</dbReference>
<dbReference type="GO" id="GO:0000976">
    <property type="term" value="F:transcription cis-regulatory region binding"/>
    <property type="evidence" value="ECO:0007669"/>
    <property type="project" value="TreeGrafter"/>
</dbReference>
<dbReference type="RefSeq" id="WP_147054461.1">
    <property type="nucleotide sequence ID" value="NZ_BJYL01000003.1"/>
</dbReference>
<dbReference type="Pfam" id="PF13377">
    <property type="entry name" value="Peripla_BP_3"/>
    <property type="match status" value="1"/>
</dbReference>
<evidence type="ECO:0000256" key="2">
    <source>
        <dbReference type="ARBA" id="ARBA00023125"/>
    </source>
</evidence>
<dbReference type="Gene3D" id="3.40.50.2300">
    <property type="match status" value="2"/>
</dbReference>
<dbReference type="CDD" id="cd06267">
    <property type="entry name" value="PBP1_LacI_sugar_binding-like"/>
    <property type="match status" value="1"/>
</dbReference>
<evidence type="ECO:0000259" key="4">
    <source>
        <dbReference type="PROSITE" id="PS50932"/>
    </source>
</evidence>
<feature type="domain" description="HTH lacI-type" evidence="4">
    <location>
        <begin position="2"/>
        <end position="56"/>
    </location>
</feature>
<dbReference type="OrthoDB" id="9796186at2"/>
<dbReference type="Pfam" id="PF00356">
    <property type="entry name" value="LacI"/>
    <property type="match status" value="1"/>
</dbReference>
<dbReference type="EMBL" id="BJYL01000003">
    <property type="protein sequence ID" value="GEN81848.1"/>
    <property type="molecule type" value="Genomic_DNA"/>
</dbReference>
<evidence type="ECO:0000256" key="1">
    <source>
        <dbReference type="ARBA" id="ARBA00023015"/>
    </source>
</evidence>
<proteinExistence type="predicted"/>
<gene>
    <name evidence="5" type="ORF">SLU01_01600</name>
</gene>
<evidence type="ECO:0000313" key="6">
    <source>
        <dbReference type="Proteomes" id="UP000321901"/>
    </source>
</evidence>
<dbReference type="SMART" id="SM00354">
    <property type="entry name" value="HTH_LACI"/>
    <property type="match status" value="1"/>
</dbReference>
<dbReference type="InterPro" id="IPR000843">
    <property type="entry name" value="HTH_LacI"/>
</dbReference>
<dbReference type="Proteomes" id="UP000321901">
    <property type="component" value="Unassembled WGS sequence"/>
</dbReference>
<organism evidence="5 6">
    <name type="scientific">Sporosarcina luteola</name>
    <dbReference type="NCBI Taxonomy" id="582850"/>
    <lineage>
        <taxon>Bacteria</taxon>
        <taxon>Bacillati</taxon>
        <taxon>Bacillota</taxon>
        <taxon>Bacilli</taxon>
        <taxon>Bacillales</taxon>
        <taxon>Caryophanaceae</taxon>
        <taxon>Sporosarcina</taxon>
    </lineage>
</organism>
<dbReference type="PANTHER" id="PTHR30146">
    <property type="entry name" value="LACI-RELATED TRANSCRIPTIONAL REPRESSOR"/>
    <property type="match status" value="1"/>
</dbReference>
<dbReference type="Gene3D" id="1.10.260.40">
    <property type="entry name" value="lambda repressor-like DNA-binding domains"/>
    <property type="match status" value="1"/>
</dbReference>
<evidence type="ECO:0000313" key="5">
    <source>
        <dbReference type="EMBL" id="GEN81848.1"/>
    </source>
</evidence>
<keyword evidence="1" id="KW-0805">Transcription regulation</keyword>
<dbReference type="SUPFAM" id="SSF53822">
    <property type="entry name" value="Periplasmic binding protein-like I"/>
    <property type="match status" value="1"/>
</dbReference>
<keyword evidence="2" id="KW-0238">DNA-binding</keyword>
<comment type="caution">
    <text evidence="5">The sequence shown here is derived from an EMBL/GenBank/DDBJ whole genome shotgun (WGS) entry which is preliminary data.</text>
</comment>
<keyword evidence="3" id="KW-0804">Transcription</keyword>
<dbReference type="CDD" id="cd01392">
    <property type="entry name" value="HTH_LacI"/>
    <property type="match status" value="1"/>
</dbReference>
<sequence>MVSSKDVAKRAGVSQTTVSRVLNNPEAVRQKTIDKVNHAIQELGYRPNSIARSLVSNQTKTIALISGPLSNPFFMEATTAIVNYANEKGYRIHVYFENQWNQEETYDGIFETKVDGIILCSILYEDQIFEELKSLNTPLVMFNRKHKEPCNFIEIDNEEAGYIATKHLIDLGHRNIIWIGSHLNMSTFSGRFKGYERALNEAGIPVNENLVIVEDGSFEVAYQRLVFLLDTVTAVYASTDSIALSLLDRFISDGYRVPEDISLIGTDNVRLASHASLQISTVGNCEQLNLGLVAIKELFALMEKSEENMEVIQTTLPVKLYKRETTDFL</sequence>
<dbReference type="PANTHER" id="PTHR30146:SF109">
    <property type="entry name" value="HTH-TYPE TRANSCRIPTIONAL REGULATOR GALS"/>
    <property type="match status" value="1"/>
</dbReference>
<keyword evidence="6" id="KW-1185">Reference proteome</keyword>
<protein>
    <submittedName>
        <fullName evidence="5">LacI family transcriptional regulator</fullName>
    </submittedName>
</protein>
<accession>A0A511Z316</accession>
<dbReference type="InterPro" id="IPR010982">
    <property type="entry name" value="Lambda_DNA-bd_dom_sf"/>
</dbReference>
<dbReference type="AlphaFoldDB" id="A0A511Z316"/>
<dbReference type="InterPro" id="IPR046335">
    <property type="entry name" value="LacI/GalR-like_sensor"/>
</dbReference>
<dbReference type="GO" id="GO:0003700">
    <property type="term" value="F:DNA-binding transcription factor activity"/>
    <property type="evidence" value="ECO:0007669"/>
    <property type="project" value="TreeGrafter"/>
</dbReference>
<evidence type="ECO:0000256" key="3">
    <source>
        <dbReference type="ARBA" id="ARBA00023163"/>
    </source>
</evidence>
<reference evidence="5 6" key="1">
    <citation type="submission" date="2019-07" db="EMBL/GenBank/DDBJ databases">
        <title>Whole genome shotgun sequence of Sporosarcina luteola NBRC 105378.</title>
        <authorList>
            <person name="Hosoyama A."/>
            <person name="Uohara A."/>
            <person name="Ohji S."/>
            <person name="Ichikawa N."/>
        </authorList>
    </citation>
    <scope>NUCLEOTIDE SEQUENCE [LARGE SCALE GENOMIC DNA]</scope>
    <source>
        <strain evidence="5 6">NBRC 105378</strain>
    </source>
</reference>
<dbReference type="InterPro" id="IPR028082">
    <property type="entry name" value="Peripla_BP_I"/>
</dbReference>
<name>A0A511Z316_9BACL</name>
<dbReference type="PROSITE" id="PS50932">
    <property type="entry name" value="HTH_LACI_2"/>
    <property type="match status" value="1"/>
</dbReference>